<organism evidence="1">
    <name type="scientific">freshwater metagenome</name>
    <dbReference type="NCBI Taxonomy" id="449393"/>
    <lineage>
        <taxon>unclassified sequences</taxon>
        <taxon>metagenomes</taxon>
        <taxon>ecological metagenomes</taxon>
    </lineage>
</organism>
<accession>A0A6J6YZK1</accession>
<name>A0A6J6YZK1_9ZZZZ</name>
<gene>
    <name evidence="1" type="ORF">UFOPK3046_01254</name>
</gene>
<proteinExistence type="predicted"/>
<dbReference type="EMBL" id="CAFAAQ010000118">
    <property type="protein sequence ID" value="CAB4812656.1"/>
    <property type="molecule type" value="Genomic_DNA"/>
</dbReference>
<dbReference type="AlphaFoldDB" id="A0A6J6YZK1"/>
<evidence type="ECO:0000313" key="1">
    <source>
        <dbReference type="EMBL" id="CAB4812656.1"/>
    </source>
</evidence>
<protein>
    <submittedName>
        <fullName evidence="1">Unannotated protein</fullName>
    </submittedName>
</protein>
<reference evidence="1" key="1">
    <citation type="submission" date="2020-05" db="EMBL/GenBank/DDBJ databases">
        <authorList>
            <person name="Chiriac C."/>
            <person name="Salcher M."/>
            <person name="Ghai R."/>
            <person name="Kavagutti S V."/>
        </authorList>
    </citation>
    <scope>NUCLEOTIDE SEQUENCE</scope>
</reference>
<sequence>MAQQVWTENELTFKERTYGVKSRLRRFRWEYPVGKPLRRWFPRSFFTDPLALVDICSPWEVAWVTRYMATEFTGSGAVVELGPFLGDITVGILKGLRQNSTVHSATIDSYDLFIFEDIEDRTAELPLSGRFHNGESFLPLYKSRLGQDRGLVTAHQGDVSGESWSSDSPIEFLFNDVAKTWDIWNHLKATFYRSLQVGGTVVEQDWAHACTPWLHLWHHRYREHFQVLDQVPHSGSVPFRLLTPLPQSAFEPDHFSDYSEDQVSDAFDWAAALVDSIRQRNVRGAYVHLYTLHGDLDRASRLCIEELVGVSSDNELVQVALPELAIRLNNRAAQEEADPQGPSTN</sequence>